<comment type="caution">
    <text evidence="2">The sequence shown here is derived from an EMBL/GenBank/DDBJ whole genome shotgun (WGS) entry which is preliminary data.</text>
</comment>
<keyword evidence="1" id="KW-1133">Transmembrane helix</keyword>
<protein>
    <submittedName>
        <fullName evidence="2">Uncharacterized protein</fullName>
    </submittedName>
</protein>
<keyword evidence="1" id="KW-0812">Transmembrane</keyword>
<dbReference type="RefSeq" id="WP_133516812.1">
    <property type="nucleotide sequence ID" value="NZ_JAHDUW010000001.1"/>
</dbReference>
<feature type="transmembrane region" description="Helical" evidence="1">
    <location>
        <begin position="31"/>
        <end position="51"/>
    </location>
</feature>
<evidence type="ECO:0000313" key="3">
    <source>
        <dbReference type="Proteomes" id="UP000294855"/>
    </source>
</evidence>
<gene>
    <name evidence="2" type="ORF">C7391_0342</name>
</gene>
<dbReference type="AlphaFoldDB" id="A0A484F9B0"/>
<reference evidence="2 3" key="1">
    <citation type="submission" date="2019-03" db="EMBL/GenBank/DDBJ databases">
        <title>Genomic Encyclopedia of Type Strains, Phase IV (KMG-IV): sequencing the most valuable type-strain genomes for metagenomic binning, comparative biology and taxonomic classification.</title>
        <authorList>
            <person name="Goeker M."/>
        </authorList>
    </citation>
    <scope>NUCLEOTIDE SEQUENCE [LARGE SCALE GENOMIC DNA]</scope>
    <source>
        <strain evidence="2 3">DSM 13328</strain>
    </source>
</reference>
<keyword evidence="3" id="KW-1185">Reference proteome</keyword>
<accession>A0A484F9B0</accession>
<proteinExistence type="predicted"/>
<keyword evidence="1" id="KW-0472">Membrane</keyword>
<dbReference type="EMBL" id="SNYS01000005">
    <property type="protein sequence ID" value="TDQ71237.1"/>
    <property type="molecule type" value="Genomic_DNA"/>
</dbReference>
<dbReference type="Proteomes" id="UP000294855">
    <property type="component" value="Unassembled WGS sequence"/>
</dbReference>
<name>A0A484F9B0_9EURY</name>
<organism evidence="2 3">
    <name type="scientific">Methanimicrococcus blatticola</name>
    <dbReference type="NCBI Taxonomy" id="91560"/>
    <lineage>
        <taxon>Archaea</taxon>
        <taxon>Methanobacteriati</taxon>
        <taxon>Methanobacteriota</taxon>
        <taxon>Stenosarchaea group</taxon>
        <taxon>Methanomicrobia</taxon>
        <taxon>Methanosarcinales</taxon>
        <taxon>Methanosarcinaceae</taxon>
        <taxon>Methanimicrococcus</taxon>
    </lineage>
</organism>
<evidence type="ECO:0000313" key="2">
    <source>
        <dbReference type="EMBL" id="TDQ71237.1"/>
    </source>
</evidence>
<sequence length="124" mass="14125">MEICGFVLRRYSKNGTTVFQIRFSFRYASAVLLRVFALLLVFVLLLAFALLHSPALLHASALSYQTRLLAQTDCCYLTITVTAATSPFPFCCRCLPVCIAADVAREPHQFFKYFKIRSRFSKIK</sequence>
<evidence type="ECO:0000256" key="1">
    <source>
        <dbReference type="SAM" id="Phobius"/>
    </source>
</evidence>